<feature type="compositionally biased region" description="Acidic residues" evidence="1">
    <location>
        <begin position="61"/>
        <end position="70"/>
    </location>
</feature>
<dbReference type="EMBL" id="FNPH01000001">
    <property type="protein sequence ID" value="SDY14847.1"/>
    <property type="molecule type" value="Genomic_DNA"/>
</dbReference>
<protein>
    <submittedName>
        <fullName evidence="2">Uncharacterized protein</fullName>
    </submittedName>
</protein>
<feature type="region of interest" description="Disordered" evidence="1">
    <location>
        <begin position="1"/>
        <end position="70"/>
    </location>
</feature>
<dbReference type="Proteomes" id="UP000242415">
    <property type="component" value="Unassembled WGS sequence"/>
</dbReference>
<reference evidence="3" key="1">
    <citation type="submission" date="2016-10" db="EMBL/GenBank/DDBJ databases">
        <authorList>
            <person name="Varghese N."/>
            <person name="Submissions S."/>
        </authorList>
    </citation>
    <scope>NUCLEOTIDE SEQUENCE [LARGE SCALE GENOMIC DNA]</scope>
    <source>
        <strain evidence="3">DSM 45245</strain>
    </source>
</reference>
<gene>
    <name evidence="2" type="ORF">SAMN05444365_101837</name>
</gene>
<name>A0A1H3HH96_9ACTN</name>
<feature type="compositionally biased region" description="Polar residues" evidence="1">
    <location>
        <begin position="1"/>
        <end position="21"/>
    </location>
</feature>
<proteinExistence type="predicted"/>
<dbReference type="AlphaFoldDB" id="A0A1H3HH96"/>
<dbReference type="STRING" id="405436.SAMN05444365_101837"/>
<evidence type="ECO:0000313" key="3">
    <source>
        <dbReference type="Proteomes" id="UP000242415"/>
    </source>
</evidence>
<feature type="compositionally biased region" description="Basic and acidic residues" evidence="1">
    <location>
        <begin position="22"/>
        <end position="31"/>
    </location>
</feature>
<evidence type="ECO:0000256" key="1">
    <source>
        <dbReference type="SAM" id="MobiDB-lite"/>
    </source>
</evidence>
<evidence type="ECO:0000313" key="2">
    <source>
        <dbReference type="EMBL" id="SDY14847.1"/>
    </source>
</evidence>
<sequence>MTNVQQPEMRRTGTNPLVQESKTPRPGDRRAPGAQGGGARPVPPEQVSPYGPAARPVAESSSEDEDEAGV</sequence>
<dbReference type="RefSeq" id="WP_091551517.1">
    <property type="nucleotide sequence ID" value="NZ_FNPH01000001.1"/>
</dbReference>
<organism evidence="2 3">
    <name type="scientific">Micromonospora pattaloongensis</name>
    <dbReference type="NCBI Taxonomy" id="405436"/>
    <lineage>
        <taxon>Bacteria</taxon>
        <taxon>Bacillati</taxon>
        <taxon>Actinomycetota</taxon>
        <taxon>Actinomycetes</taxon>
        <taxon>Micromonosporales</taxon>
        <taxon>Micromonosporaceae</taxon>
        <taxon>Micromonospora</taxon>
    </lineage>
</organism>
<accession>A0A1H3HH96</accession>
<keyword evidence="3" id="KW-1185">Reference proteome</keyword>